<gene>
    <name evidence="2" type="ORF">GA0074696_2825</name>
</gene>
<organism evidence="2 3">
    <name type="scientific">Micromonospora purpureochromogenes</name>
    <dbReference type="NCBI Taxonomy" id="47872"/>
    <lineage>
        <taxon>Bacteria</taxon>
        <taxon>Bacillati</taxon>
        <taxon>Actinomycetota</taxon>
        <taxon>Actinomycetes</taxon>
        <taxon>Micromonosporales</taxon>
        <taxon>Micromonosporaceae</taxon>
        <taxon>Micromonospora</taxon>
    </lineage>
</organism>
<feature type="chain" id="PRO_5039341492" description="Subtilisin inhibitor-like" evidence="1">
    <location>
        <begin position="29"/>
        <end position="145"/>
    </location>
</feature>
<dbReference type="RefSeq" id="WP_157745910.1">
    <property type="nucleotide sequence ID" value="NZ_LT607410.1"/>
</dbReference>
<evidence type="ECO:0008006" key="4">
    <source>
        <dbReference type="Google" id="ProtNLM"/>
    </source>
</evidence>
<dbReference type="EMBL" id="LT607410">
    <property type="protein sequence ID" value="SCF11644.1"/>
    <property type="molecule type" value="Genomic_DNA"/>
</dbReference>
<proteinExistence type="predicted"/>
<protein>
    <recommendedName>
        <fullName evidence="4">Subtilisin inhibitor-like</fullName>
    </recommendedName>
</protein>
<evidence type="ECO:0000313" key="3">
    <source>
        <dbReference type="Proteomes" id="UP000198228"/>
    </source>
</evidence>
<name>A0A1C4XT65_9ACTN</name>
<feature type="signal peptide" evidence="1">
    <location>
        <begin position="1"/>
        <end position="28"/>
    </location>
</feature>
<evidence type="ECO:0000256" key="1">
    <source>
        <dbReference type="SAM" id="SignalP"/>
    </source>
</evidence>
<dbReference type="AlphaFoldDB" id="A0A1C4XT65"/>
<evidence type="ECO:0000313" key="2">
    <source>
        <dbReference type="EMBL" id="SCF11644.1"/>
    </source>
</evidence>
<reference evidence="2 3" key="1">
    <citation type="submission" date="2016-06" db="EMBL/GenBank/DDBJ databases">
        <authorList>
            <person name="Kjaerup R.B."/>
            <person name="Dalgaard T.S."/>
            <person name="Juul-Madsen H.R."/>
        </authorList>
    </citation>
    <scope>NUCLEOTIDE SEQUENCE [LARGE SCALE GENOMIC DNA]</scope>
    <source>
        <strain evidence="2 3">DSM 43821</strain>
    </source>
</reference>
<accession>A0A1C4XT65</accession>
<sequence length="145" mass="14829">MTSLGVRMLGAVAVTGIAVAAGASPATASADSDFALESAGVSAYGSYDMMMSIPERPVPPVAVNGTLAVNAPGRCGVVQIATNGPADELVWRTFAALCTPGKTTAQTRSELLWGGFKPRLRLCVGTTVARAERGRVCDTYTPPVG</sequence>
<dbReference type="Proteomes" id="UP000198228">
    <property type="component" value="Chromosome I"/>
</dbReference>
<keyword evidence="1" id="KW-0732">Signal</keyword>